<dbReference type="PANTHER" id="PTHR32024:SF1">
    <property type="entry name" value="KTR SYSTEM POTASSIUM UPTAKE PROTEIN B"/>
    <property type="match status" value="1"/>
</dbReference>
<dbReference type="Proteomes" id="UP000272400">
    <property type="component" value="Unassembled WGS sequence"/>
</dbReference>
<feature type="transmembrane region" description="Helical" evidence="8">
    <location>
        <begin position="349"/>
        <end position="371"/>
    </location>
</feature>
<feature type="transmembrane region" description="Helical" evidence="8">
    <location>
        <begin position="157"/>
        <end position="178"/>
    </location>
</feature>
<feature type="transmembrane region" description="Helical" evidence="8">
    <location>
        <begin position="224"/>
        <end position="247"/>
    </location>
</feature>
<feature type="transmembrane region" description="Helical" evidence="8">
    <location>
        <begin position="73"/>
        <end position="97"/>
    </location>
</feature>
<keyword evidence="2" id="KW-0813">Transport</keyword>
<evidence type="ECO:0000313" key="10">
    <source>
        <dbReference type="Proteomes" id="UP000272400"/>
    </source>
</evidence>
<dbReference type="EMBL" id="RJKE01000001">
    <property type="protein sequence ID" value="ROO84185.1"/>
    <property type="molecule type" value="Genomic_DNA"/>
</dbReference>
<dbReference type="Pfam" id="PF02386">
    <property type="entry name" value="TrkH"/>
    <property type="match status" value="1"/>
</dbReference>
<evidence type="ECO:0000256" key="6">
    <source>
        <dbReference type="ARBA" id="ARBA00023065"/>
    </source>
</evidence>
<keyword evidence="10" id="KW-1185">Reference proteome</keyword>
<dbReference type="GO" id="GO:0030001">
    <property type="term" value="P:metal ion transport"/>
    <property type="evidence" value="ECO:0007669"/>
    <property type="project" value="UniProtKB-ARBA"/>
</dbReference>
<feature type="transmembrane region" description="Helical" evidence="8">
    <location>
        <begin position="39"/>
        <end position="61"/>
    </location>
</feature>
<keyword evidence="5 8" id="KW-1133">Transmembrane helix</keyword>
<evidence type="ECO:0000256" key="4">
    <source>
        <dbReference type="ARBA" id="ARBA00022692"/>
    </source>
</evidence>
<keyword evidence="4 8" id="KW-0812">Transmembrane</keyword>
<reference evidence="9 10" key="1">
    <citation type="submission" date="2018-11" db="EMBL/GenBank/DDBJ databases">
        <title>Sequencing the genomes of 1000 actinobacteria strains.</title>
        <authorList>
            <person name="Klenk H.-P."/>
        </authorList>
    </citation>
    <scope>NUCLEOTIDE SEQUENCE [LARGE SCALE GENOMIC DNA]</scope>
    <source>
        <strain evidence="9 10">DSM 44254</strain>
    </source>
</reference>
<evidence type="ECO:0000256" key="8">
    <source>
        <dbReference type="SAM" id="Phobius"/>
    </source>
</evidence>
<feature type="transmembrane region" description="Helical" evidence="8">
    <location>
        <begin position="12"/>
        <end position="33"/>
    </location>
</feature>
<dbReference type="GO" id="GO:0005886">
    <property type="term" value="C:plasma membrane"/>
    <property type="evidence" value="ECO:0007669"/>
    <property type="project" value="UniProtKB-SubCell"/>
</dbReference>
<gene>
    <name evidence="9" type="ORF">EDD29_1703</name>
</gene>
<evidence type="ECO:0000256" key="1">
    <source>
        <dbReference type="ARBA" id="ARBA00004651"/>
    </source>
</evidence>
<evidence type="ECO:0000256" key="5">
    <source>
        <dbReference type="ARBA" id="ARBA00022989"/>
    </source>
</evidence>
<dbReference type="OrthoDB" id="9810952at2"/>
<keyword evidence="3" id="KW-1003">Cell membrane</keyword>
<feature type="transmembrane region" description="Helical" evidence="8">
    <location>
        <begin position="124"/>
        <end position="145"/>
    </location>
</feature>
<protein>
    <submittedName>
        <fullName evidence="9">Potassium uptake TrkH family protein</fullName>
    </submittedName>
</protein>
<comment type="subcellular location">
    <subcellularLocation>
        <location evidence="1">Cell membrane</location>
        <topology evidence="1">Multi-pass membrane protein</topology>
    </subcellularLocation>
</comment>
<evidence type="ECO:0000256" key="2">
    <source>
        <dbReference type="ARBA" id="ARBA00022448"/>
    </source>
</evidence>
<dbReference type="PANTHER" id="PTHR32024">
    <property type="entry name" value="TRK SYSTEM POTASSIUM UPTAKE PROTEIN TRKG-RELATED"/>
    <property type="match status" value="1"/>
</dbReference>
<dbReference type="AlphaFoldDB" id="A0A3N1CSK0"/>
<proteinExistence type="predicted"/>
<keyword evidence="7 8" id="KW-0472">Membrane</keyword>
<feature type="transmembrane region" description="Helical" evidence="8">
    <location>
        <begin position="190"/>
        <end position="212"/>
    </location>
</feature>
<comment type="caution">
    <text evidence="9">The sequence shown here is derived from an EMBL/GenBank/DDBJ whole genome shotgun (WGS) entry which is preliminary data.</text>
</comment>
<organism evidence="9 10">
    <name type="scientific">Actinocorallia herbida</name>
    <dbReference type="NCBI Taxonomy" id="58109"/>
    <lineage>
        <taxon>Bacteria</taxon>
        <taxon>Bacillati</taxon>
        <taxon>Actinomycetota</taxon>
        <taxon>Actinomycetes</taxon>
        <taxon>Streptosporangiales</taxon>
        <taxon>Thermomonosporaceae</taxon>
        <taxon>Actinocorallia</taxon>
    </lineage>
</organism>
<evidence type="ECO:0000256" key="7">
    <source>
        <dbReference type="ARBA" id="ARBA00023136"/>
    </source>
</evidence>
<evidence type="ECO:0000313" key="9">
    <source>
        <dbReference type="EMBL" id="ROO84185.1"/>
    </source>
</evidence>
<sequence>MMRKGFRHPTQVIVGGFGAAVAVGTGLLSLPIASAEGEGAGILTALFTATSSICLTGLAVVATDTHWSIFGEVVIMLLLQAGGLGIMTLATLFALLLSGRLGLRARLLAATENKTLSGSDLRRVIRNVVIFSLATEAVLAAVLATRFVLHYGESVGYGAYLGLFHSVSAFNNGGLALWGDSVVRFAADPWICLPLCFGVIVGGLGFPVVFELARSWRRPVRWSVLTKITVGMTALLLGAGTVVLTVFEWNNPRTLGALDGGGRLLAGFFAAVMPRSGGFNSVDIGAMRPESWLATDILMFIGAGSAGTGGGIKVTTFGLLAFVLLAELRGETSVNVGNRKIPHDTQRQALTIALIGVGVVATSTFALLSIVPHTLDQVLFEVISAFATVGLSTGITSTLPAAGQLLIIFLMFIGRVGPVTLFTALALRERTRLYELPEERPIVG</sequence>
<feature type="transmembrane region" description="Helical" evidence="8">
    <location>
        <begin position="297"/>
        <end position="328"/>
    </location>
</feature>
<name>A0A3N1CSK0_9ACTN</name>
<feature type="transmembrane region" description="Helical" evidence="8">
    <location>
        <begin position="405"/>
        <end position="427"/>
    </location>
</feature>
<accession>A0A3N1CSK0</accession>
<evidence type="ECO:0000256" key="3">
    <source>
        <dbReference type="ARBA" id="ARBA00022475"/>
    </source>
</evidence>
<keyword evidence="6" id="KW-0406">Ion transport</keyword>
<dbReference type="InterPro" id="IPR003445">
    <property type="entry name" value="Cat_transpt"/>
</dbReference>
<dbReference type="GO" id="GO:0008324">
    <property type="term" value="F:monoatomic cation transmembrane transporter activity"/>
    <property type="evidence" value="ECO:0007669"/>
    <property type="project" value="InterPro"/>
</dbReference>